<dbReference type="InterPro" id="IPR013087">
    <property type="entry name" value="Znf_C2H2_type"/>
</dbReference>
<accession>A0ABR1A5B9</accession>
<dbReference type="PANTHER" id="PTHR45762:SF14">
    <property type="entry name" value="SI:CH211-197H24.6"/>
    <property type="match status" value="1"/>
</dbReference>
<organism evidence="3 4">
    <name type="scientific">Huso huso</name>
    <name type="common">Beluga</name>
    <name type="synonym">Acipenser huso</name>
    <dbReference type="NCBI Taxonomy" id="61971"/>
    <lineage>
        <taxon>Eukaryota</taxon>
        <taxon>Metazoa</taxon>
        <taxon>Chordata</taxon>
        <taxon>Craniata</taxon>
        <taxon>Vertebrata</taxon>
        <taxon>Euteleostomi</taxon>
        <taxon>Actinopterygii</taxon>
        <taxon>Chondrostei</taxon>
        <taxon>Acipenseriformes</taxon>
        <taxon>Acipenseridae</taxon>
        <taxon>Huso</taxon>
    </lineage>
</organism>
<dbReference type="Gene3D" id="3.30.160.60">
    <property type="entry name" value="Classic Zinc Finger"/>
    <property type="match status" value="1"/>
</dbReference>
<sequence length="486" mass="54247">MSDQEMNGSTQASTMGRDAEVLTLVRLASPAGAILSAEMLPVATLTVAMLETACKNKHFICFRSKMDNGSEPPQIHFCDTCKVTCTSDSDLKHHKAGRKHKLRLKTEKETRLNPANTYPPDSSLGFLRQKAGGLPHRTTNSPLQNSKTLEQCLQISHPHAPVIGLQHVVEFRNPNNEFPPHYLCKLCKVKGSVNIFVDHIAGVKHCSRYLATKPEHMVPEDDLGDVKLNKKIVMKAKLLEQLEGRGVMKVIMSSRGPPYNNSNTESGERFPHGGPGGLHPNDFPPGMHPNDFPPGMPRGDFSAGMSRDDIPGMHPDAFPRRRYPDCPGRRYPNEFPSGSFREGSPLRVRGERMRLEMSDFDAGVRSEFETLIRRQEMDQMVPMDGNQAYKRTPEGSSTCSPVFEILENFRIETEGDAQMVLKITQKLTDILMEYRLRSFASPKSNEQPSGPQEYPPMTLSGRDGYHGPSRYPDEFSPASRNTSGRS</sequence>
<protein>
    <recommendedName>
        <fullName evidence="2">C2H2-type domain-containing protein</fullName>
    </recommendedName>
</protein>
<dbReference type="InterPro" id="IPR036236">
    <property type="entry name" value="Znf_C2H2_sf"/>
</dbReference>
<feature type="region of interest" description="Disordered" evidence="1">
    <location>
        <begin position="254"/>
        <end position="276"/>
    </location>
</feature>
<reference evidence="3 4" key="1">
    <citation type="submission" date="2021-05" db="EMBL/GenBank/DDBJ databases">
        <authorList>
            <person name="Zahm M."/>
            <person name="Klopp C."/>
            <person name="Cabau C."/>
            <person name="Kuhl H."/>
            <person name="Suciu R."/>
            <person name="Ciorpac M."/>
            <person name="Holostenco D."/>
            <person name="Gessner J."/>
            <person name="Wuertz S."/>
            <person name="Hohne C."/>
            <person name="Stock M."/>
            <person name="Gislard M."/>
            <person name="Lluch J."/>
            <person name="Milhes M."/>
            <person name="Lampietro C."/>
            <person name="Lopez Roques C."/>
            <person name="Donnadieu C."/>
            <person name="Du K."/>
            <person name="Schartl M."/>
            <person name="Guiguen Y."/>
        </authorList>
    </citation>
    <scope>NUCLEOTIDE SEQUENCE [LARGE SCALE GENOMIC DNA]</scope>
    <source>
        <strain evidence="3">Hh-F2</strain>
        <tissue evidence="3">Blood</tissue>
    </source>
</reference>
<proteinExistence type="predicted"/>
<dbReference type="PANTHER" id="PTHR45762">
    <property type="entry name" value="ZINC FINGER RNA-BINDING PROTEIN"/>
    <property type="match status" value="1"/>
</dbReference>
<feature type="domain" description="C2H2-type" evidence="2">
    <location>
        <begin position="77"/>
        <end position="100"/>
    </location>
</feature>
<dbReference type="EMBL" id="JAHFZB010000003">
    <property type="protein sequence ID" value="KAK6491725.1"/>
    <property type="molecule type" value="Genomic_DNA"/>
</dbReference>
<feature type="region of interest" description="Disordered" evidence="1">
    <location>
        <begin position="441"/>
        <end position="486"/>
    </location>
</feature>
<gene>
    <name evidence="3" type="ORF">HHUSO_G3871</name>
</gene>
<feature type="compositionally biased region" description="Polar residues" evidence="1">
    <location>
        <begin position="441"/>
        <end position="450"/>
    </location>
</feature>
<keyword evidence="4" id="KW-1185">Reference proteome</keyword>
<name>A0ABR1A5B9_HUSHU</name>
<dbReference type="Proteomes" id="UP001369086">
    <property type="component" value="Unassembled WGS sequence"/>
</dbReference>
<evidence type="ECO:0000313" key="3">
    <source>
        <dbReference type="EMBL" id="KAK6491725.1"/>
    </source>
</evidence>
<evidence type="ECO:0000259" key="2">
    <source>
        <dbReference type="Pfam" id="PF12874"/>
    </source>
</evidence>
<dbReference type="Pfam" id="PF12874">
    <property type="entry name" value="zf-met"/>
    <property type="match status" value="1"/>
</dbReference>
<comment type="caution">
    <text evidence="3">The sequence shown here is derived from an EMBL/GenBank/DDBJ whole genome shotgun (WGS) entry which is preliminary data.</text>
</comment>
<dbReference type="SUPFAM" id="SSF57667">
    <property type="entry name" value="beta-beta-alpha zinc fingers"/>
    <property type="match status" value="1"/>
</dbReference>
<evidence type="ECO:0000256" key="1">
    <source>
        <dbReference type="SAM" id="MobiDB-lite"/>
    </source>
</evidence>
<evidence type="ECO:0000313" key="4">
    <source>
        <dbReference type="Proteomes" id="UP001369086"/>
    </source>
</evidence>